<feature type="compositionally biased region" description="Basic and acidic residues" evidence="1">
    <location>
        <begin position="201"/>
        <end position="214"/>
    </location>
</feature>
<accession>A0A9N7Y5N5</accession>
<evidence type="ECO:0000256" key="1">
    <source>
        <dbReference type="SAM" id="MobiDB-lite"/>
    </source>
</evidence>
<dbReference type="Proteomes" id="UP001153269">
    <property type="component" value="Unassembled WGS sequence"/>
</dbReference>
<feature type="compositionally biased region" description="Low complexity" evidence="1">
    <location>
        <begin position="219"/>
        <end position="237"/>
    </location>
</feature>
<sequence length="350" mass="37903">MSSLAQVKEFKYLGLVQLEELEPQAQALDLAAVDSSFLSALWSSRAGGCAERTRSRGYKRREMSFLRGVKALASPLEIERSQLRWFAHLVRMLYWRAPWRCSGTVSSGEEISGGTAGYAGEIISQHWPGERLGIPLRAGINVAPGKGKSGGPLLELLPPRTRPRISDVCTSECVTSSLTFNRTIDPRHTSRLSLTGVVGAHEGDTDHPQDKQGEGTDCSVGPGVSSPGVSSVGPGVSSVTADSGFSTGSAARGASNSSANHQTGRVLNRAVLESQAEIVRAIDGWKLPLSSVVSIEDLHVRVRRRFLIERSDVQIEDGDKEKEKEPPHFCCENKSRDVFTAQTFTLTFPD</sequence>
<reference evidence="2" key="1">
    <citation type="submission" date="2020-03" db="EMBL/GenBank/DDBJ databases">
        <authorList>
            <person name="Weist P."/>
        </authorList>
    </citation>
    <scope>NUCLEOTIDE SEQUENCE</scope>
</reference>
<evidence type="ECO:0000313" key="2">
    <source>
        <dbReference type="EMBL" id="CAB1413583.1"/>
    </source>
</evidence>
<evidence type="ECO:0000313" key="3">
    <source>
        <dbReference type="Proteomes" id="UP001153269"/>
    </source>
</evidence>
<dbReference type="AlphaFoldDB" id="A0A9N7Y5N5"/>
<proteinExistence type="predicted"/>
<comment type="caution">
    <text evidence="2">The sequence shown here is derived from an EMBL/GenBank/DDBJ whole genome shotgun (WGS) entry which is preliminary data.</text>
</comment>
<feature type="region of interest" description="Disordered" evidence="1">
    <location>
        <begin position="199"/>
        <end position="237"/>
    </location>
</feature>
<keyword evidence="3" id="KW-1185">Reference proteome</keyword>
<name>A0A9N7Y5N5_PLEPL</name>
<protein>
    <submittedName>
        <fullName evidence="2">Uncharacterized protein</fullName>
    </submittedName>
</protein>
<dbReference type="EMBL" id="CADEAL010000060">
    <property type="protein sequence ID" value="CAB1413583.1"/>
    <property type="molecule type" value="Genomic_DNA"/>
</dbReference>
<gene>
    <name evidence="2" type="ORF">PLEPLA_LOCUS1283</name>
</gene>
<organism evidence="2 3">
    <name type="scientific">Pleuronectes platessa</name>
    <name type="common">European plaice</name>
    <dbReference type="NCBI Taxonomy" id="8262"/>
    <lineage>
        <taxon>Eukaryota</taxon>
        <taxon>Metazoa</taxon>
        <taxon>Chordata</taxon>
        <taxon>Craniata</taxon>
        <taxon>Vertebrata</taxon>
        <taxon>Euteleostomi</taxon>
        <taxon>Actinopterygii</taxon>
        <taxon>Neopterygii</taxon>
        <taxon>Teleostei</taxon>
        <taxon>Neoteleostei</taxon>
        <taxon>Acanthomorphata</taxon>
        <taxon>Carangaria</taxon>
        <taxon>Pleuronectiformes</taxon>
        <taxon>Pleuronectoidei</taxon>
        <taxon>Pleuronectidae</taxon>
        <taxon>Pleuronectes</taxon>
    </lineage>
</organism>